<evidence type="ECO:0000313" key="1">
    <source>
        <dbReference type="EMBL" id="KAI8002348.1"/>
    </source>
</evidence>
<accession>A0ACC0GP16</accession>
<proteinExistence type="predicted"/>
<comment type="caution">
    <text evidence="1">The sequence shown here is derived from an EMBL/GenBank/DDBJ whole genome shotgun (WGS) entry which is preliminary data.</text>
</comment>
<reference evidence="1 2" key="1">
    <citation type="journal article" date="2022" name="Plant J.">
        <title>Chromosome-level genome of Camellia lanceoleosa provides a valuable resource for understanding genome evolution and self-incompatibility.</title>
        <authorList>
            <person name="Gong W."/>
            <person name="Xiao S."/>
            <person name="Wang L."/>
            <person name="Liao Z."/>
            <person name="Chang Y."/>
            <person name="Mo W."/>
            <person name="Hu G."/>
            <person name="Li W."/>
            <person name="Zhao G."/>
            <person name="Zhu H."/>
            <person name="Hu X."/>
            <person name="Ji K."/>
            <person name="Xiang X."/>
            <person name="Song Q."/>
            <person name="Yuan D."/>
            <person name="Jin S."/>
            <person name="Zhang L."/>
        </authorList>
    </citation>
    <scope>NUCLEOTIDE SEQUENCE [LARGE SCALE GENOMIC DNA]</scope>
    <source>
        <strain evidence="1">SQ_2022a</strain>
    </source>
</reference>
<dbReference type="Proteomes" id="UP001060215">
    <property type="component" value="Chromosome 9"/>
</dbReference>
<keyword evidence="2" id="KW-1185">Reference proteome</keyword>
<sequence length="1158" mass="132102">MASKRTLDHSSCFPAPKKRNVSSCFASSSSSTQPRWTYDVFLSFRGEDTRKNFTDHLYEALVQAGIHTFRDDDELPRGREISSELLKSIEGSRISIVVFSRNYASSRWCLDELVKIIECKKTLGQLVLPIFYDVDPSDVRHQTGCFGEAFGRHEERYVDEMEKVEVRRAALFAAANLSGWDLQNVANGHEAKFIRKIVKEVLCELKHTFLNVAVHPVGIDSRVKHIKSLLSIGLDDVRMIGIYGMGGIGKTTIAKAVYNHIFLQFEGSCFLANVREVSGQLNGLVQLQEQLLFELLGIKNLKIGNVDRGINLMKERLHSKKVLIVLDDVDQLSQLNTLAGHCDWFGGGSRIIITTRDEHLLKGPKVDERYMAKELNHEESLQLFSWHAFGKTNPLENYADLANDIVCYARGLPLALEVLGSYLFGRNMVEWKSAFDKLQQIPHEKIQEKLRIGFDALDDNIKDIFLDIAFFFIGMDICYVITILNGCGFFAEIGISELISRCLLRISENNRLMMHDLLRDMGREIIREKYPKEPEKRSRLWFHKDVCYVLKKNKGTEAVEGVSLILPMLKKIQWSNKAFAGMPKLRLLRINHVHLCGNFEHLFEELRWLCWHNCPLEYLPSNFHPKKLLVLDMQFSKFKTLWIDGKHFKSLKILNLSNSKCLAKSPIFCALPMLEELLLESCTGLMGLHESIGLLDKLVHLNLKDCMNLRYLPGNICKLKSVKLLNLTGCEKLEEFPEHLGHMESLTELLADGTAIKQLPFSIGLLKNLRSLSLKGCNRQLTTKSWFSLISSWVLPRKNPDSIRLLPSSVSGLCSLTKLVLSDCNLSEGNFPANIWSLSSLRTLDLSSNNFRSLPYGFSHLSKLEYLQLSNCTSLQSISDLPRNLLELYAYNCASLEKISDLSKLKTLTMKLSSDRRFEFGHSLSNCNNDGKEEPHYFEGARLIPLDKLNNIRGGLSPLDRLNNIQNPLQNFRRNYFMGNNFYTGDLSHNFSYKITGSSSISLEVPVVQREDDYVSGFNVGVVYYRTGDEESCSMELDDYPYLIITDKINGIDLTYTPTFFGIPQSCVDYVWTSNIGVEESFGYRIKGGEQFEFCFVLPSPFKVKKCAVDLIVCYNRGEFNCFHGLSTYWRSSHFLLNKLQIYLLKISYNFKTTNILL</sequence>
<organism evidence="1 2">
    <name type="scientific">Camellia lanceoleosa</name>
    <dbReference type="NCBI Taxonomy" id="1840588"/>
    <lineage>
        <taxon>Eukaryota</taxon>
        <taxon>Viridiplantae</taxon>
        <taxon>Streptophyta</taxon>
        <taxon>Embryophyta</taxon>
        <taxon>Tracheophyta</taxon>
        <taxon>Spermatophyta</taxon>
        <taxon>Magnoliopsida</taxon>
        <taxon>eudicotyledons</taxon>
        <taxon>Gunneridae</taxon>
        <taxon>Pentapetalae</taxon>
        <taxon>asterids</taxon>
        <taxon>Ericales</taxon>
        <taxon>Theaceae</taxon>
        <taxon>Camellia</taxon>
    </lineage>
</organism>
<protein>
    <submittedName>
        <fullName evidence="1">TMV resistance protein N</fullName>
    </submittedName>
</protein>
<evidence type="ECO:0000313" key="2">
    <source>
        <dbReference type="Proteomes" id="UP001060215"/>
    </source>
</evidence>
<name>A0ACC0GP16_9ERIC</name>
<gene>
    <name evidence="1" type="ORF">LOK49_LG08G02283</name>
</gene>
<dbReference type="EMBL" id="CM045766">
    <property type="protein sequence ID" value="KAI8002348.1"/>
    <property type="molecule type" value="Genomic_DNA"/>
</dbReference>